<dbReference type="EMBL" id="AZGB01000005">
    <property type="protein sequence ID" value="KRM07677.1"/>
    <property type="molecule type" value="Genomic_DNA"/>
</dbReference>
<accession>A0A0R1VQF8</accession>
<keyword evidence="1" id="KW-1133">Transmembrane helix</keyword>
<organism evidence="2 3">
    <name type="scientific">Liquorilactobacillus ghanensis DSM 18630</name>
    <dbReference type="NCBI Taxonomy" id="1423750"/>
    <lineage>
        <taxon>Bacteria</taxon>
        <taxon>Bacillati</taxon>
        <taxon>Bacillota</taxon>
        <taxon>Bacilli</taxon>
        <taxon>Lactobacillales</taxon>
        <taxon>Lactobacillaceae</taxon>
        <taxon>Liquorilactobacillus</taxon>
    </lineage>
</organism>
<keyword evidence="1" id="KW-0812">Transmembrane</keyword>
<keyword evidence="1" id="KW-0472">Membrane</keyword>
<gene>
    <name evidence="2" type="ORF">FC89_GL000117</name>
</gene>
<evidence type="ECO:0000313" key="2">
    <source>
        <dbReference type="EMBL" id="KRM07677.1"/>
    </source>
</evidence>
<dbReference type="STRING" id="1423750.FC89_GL000117"/>
<protein>
    <submittedName>
        <fullName evidence="2">Uncharacterized protein</fullName>
    </submittedName>
</protein>
<proteinExistence type="predicted"/>
<dbReference type="OrthoDB" id="2312915at2"/>
<feature type="transmembrane region" description="Helical" evidence="1">
    <location>
        <begin position="63"/>
        <end position="82"/>
    </location>
</feature>
<keyword evidence="3" id="KW-1185">Reference proteome</keyword>
<evidence type="ECO:0000313" key="3">
    <source>
        <dbReference type="Proteomes" id="UP000051451"/>
    </source>
</evidence>
<reference evidence="2 3" key="1">
    <citation type="journal article" date="2015" name="Genome Announc.">
        <title>Expanding the biotechnology potential of lactobacilli through comparative genomics of 213 strains and associated genera.</title>
        <authorList>
            <person name="Sun Z."/>
            <person name="Harris H.M."/>
            <person name="McCann A."/>
            <person name="Guo C."/>
            <person name="Argimon S."/>
            <person name="Zhang W."/>
            <person name="Yang X."/>
            <person name="Jeffery I.B."/>
            <person name="Cooney J.C."/>
            <person name="Kagawa T.F."/>
            <person name="Liu W."/>
            <person name="Song Y."/>
            <person name="Salvetti E."/>
            <person name="Wrobel A."/>
            <person name="Rasinkangas P."/>
            <person name="Parkhill J."/>
            <person name="Rea M.C."/>
            <person name="O'Sullivan O."/>
            <person name="Ritari J."/>
            <person name="Douillard F.P."/>
            <person name="Paul Ross R."/>
            <person name="Yang R."/>
            <person name="Briner A.E."/>
            <person name="Felis G.E."/>
            <person name="de Vos W.M."/>
            <person name="Barrangou R."/>
            <person name="Klaenhammer T.R."/>
            <person name="Caufield P.W."/>
            <person name="Cui Y."/>
            <person name="Zhang H."/>
            <person name="O'Toole P.W."/>
        </authorList>
    </citation>
    <scope>NUCLEOTIDE SEQUENCE [LARGE SCALE GENOMIC DNA]</scope>
    <source>
        <strain evidence="2 3">DSM 18630</strain>
    </source>
</reference>
<dbReference type="Proteomes" id="UP000051451">
    <property type="component" value="Unassembled WGS sequence"/>
</dbReference>
<dbReference type="PATRIC" id="fig|1423750.3.peg.118"/>
<comment type="caution">
    <text evidence="2">The sequence shown here is derived from an EMBL/GenBank/DDBJ whole genome shotgun (WGS) entry which is preliminary data.</text>
</comment>
<dbReference type="RefSeq" id="WP_057870921.1">
    <property type="nucleotide sequence ID" value="NZ_AZGB01000005.1"/>
</dbReference>
<dbReference type="AlphaFoldDB" id="A0A0R1VQF8"/>
<name>A0A0R1VQF8_9LACO</name>
<evidence type="ECO:0000256" key="1">
    <source>
        <dbReference type="SAM" id="Phobius"/>
    </source>
</evidence>
<dbReference type="GeneID" id="98318181"/>
<sequence length="84" mass="10064">MKLSKLFRRRGGRHLEETQAPELSNTFEEPNVEPNYSRTAHLKQTLQEKKAAKHQRLARRLNWIIFYLVIAIIVVYCFMIFINF</sequence>